<evidence type="ECO:0000256" key="2">
    <source>
        <dbReference type="ARBA" id="ARBA00022898"/>
    </source>
</evidence>
<feature type="domain" description="HTH gntR-type" evidence="6">
    <location>
        <begin position="12"/>
        <end position="80"/>
    </location>
</feature>
<gene>
    <name evidence="7" type="ORF">U0R22_004745</name>
</gene>
<dbReference type="Gene3D" id="3.40.640.10">
    <property type="entry name" value="Type I PLP-dependent aspartate aminotransferase-like (Major domain)"/>
    <property type="match status" value="1"/>
</dbReference>
<evidence type="ECO:0000313" key="8">
    <source>
        <dbReference type="Proteomes" id="UP001322481"/>
    </source>
</evidence>
<dbReference type="SUPFAM" id="SSF53383">
    <property type="entry name" value="PLP-dependent transferases"/>
    <property type="match status" value="1"/>
</dbReference>
<dbReference type="CDD" id="cd07377">
    <property type="entry name" value="WHTH_GntR"/>
    <property type="match status" value="1"/>
</dbReference>
<dbReference type="Gene3D" id="3.90.1150.10">
    <property type="entry name" value="Aspartate Aminotransferase, domain 1"/>
    <property type="match status" value="1"/>
</dbReference>
<dbReference type="GO" id="GO:0008483">
    <property type="term" value="F:transaminase activity"/>
    <property type="evidence" value="ECO:0007669"/>
    <property type="project" value="UniProtKB-KW"/>
</dbReference>
<dbReference type="PROSITE" id="PS50949">
    <property type="entry name" value="HTH_GNTR"/>
    <property type="match status" value="1"/>
</dbReference>
<keyword evidence="7" id="KW-0032">Aminotransferase</keyword>
<dbReference type="CDD" id="cd00609">
    <property type="entry name" value="AAT_like"/>
    <property type="match status" value="1"/>
</dbReference>
<evidence type="ECO:0000256" key="3">
    <source>
        <dbReference type="ARBA" id="ARBA00023015"/>
    </source>
</evidence>
<keyword evidence="2" id="KW-0663">Pyridoxal phosphate</keyword>
<proteinExistence type="inferred from homology"/>
<dbReference type="EMBL" id="CP139858">
    <property type="protein sequence ID" value="WQC00538.1"/>
    <property type="molecule type" value="Genomic_DNA"/>
</dbReference>
<comment type="similarity">
    <text evidence="1">In the C-terminal section; belongs to the class-I pyridoxal-phosphate-dependent aminotransferase family.</text>
</comment>
<dbReference type="Proteomes" id="UP001322481">
    <property type="component" value="Chromosome"/>
</dbReference>
<dbReference type="PANTHER" id="PTHR46577">
    <property type="entry name" value="HTH-TYPE TRANSCRIPTIONAL REGULATORY PROTEIN GABR"/>
    <property type="match status" value="1"/>
</dbReference>
<evidence type="ECO:0000256" key="5">
    <source>
        <dbReference type="ARBA" id="ARBA00023163"/>
    </source>
</evidence>
<dbReference type="InterPro" id="IPR015421">
    <property type="entry name" value="PyrdxlP-dep_Trfase_major"/>
</dbReference>
<protein>
    <submittedName>
        <fullName evidence="7">PLP-dependent aminotransferase family protein</fullName>
    </submittedName>
</protein>
<reference evidence="7 8" key="1">
    <citation type="submission" date="2023-11" db="EMBL/GenBank/DDBJ databases">
        <authorList>
            <person name="Panchal A.K."/>
            <person name="Meaney J.S."/>
            <person name="Karas B.J."/>
            <person name="diCenzo G.C."/>
        </authorList>
    </citation>
    <scope>NUCLEOTIDE SEQUENCE [LARGE SCALE GENOMIC DNA]</scope>
    <source>
        <strain evidence="7 8">NZP2235</strain>
    </source>
</reference>
<keyword evidence="8" id="KW-1185">Reference proteome</keyword>
<dbReference type="InterPro" id="IPR015422">
    <property type="entry name" value="PyrdxlP-dep_Trfase_small"/>
</dbReference>
<keyword evidence="5" id="KW-0804">Transcription</keyword>
<organism evidence="7 8">
    <name type="scientific">Mesorhizobium huakuii</name>
    <dbReference type="NCBI Taxonomy" id="28104"/>
    <lineage>
        <taxon>Bacteria</taxon>
        <taxon>Pseudomonadati</taxon>
        <taxon>Pseudomonadota</taxon>
        <taxon>Alphaproteobacteria</taxon>
        <taxon>Hyphomicrobiales</taxon>
        <taxon>Phyllobacteriaceae</taxon>
        <taxon>Mesorhizobium</taxon>
    </lineage>
</organism>
<dbReference type="InterPro" id="IPR000524">
    <property type="entry name" value="Tscrpt_reg_HTH_GntR"/>
</dbReference>
<keyword evidence="4" id="KW-0238">DNA-binding</keyword>
<name>A0ABZ0VSS3_9HYPH</name>
<sequence length="462" mass="49404">MLSDLRLTEDESPVYRRLADAIAERIAAGTLAVGDRLPPQRDIARALGINVTTVTRALATLQQRGLLEARPGRGTTVAARQAGERPGFVSAPSDESGIIDLSVNRPATSAYLDALAALLPRLPRDPYYASLQDYHPPEGPLWARVAVADWLKAVAGDGDPGRVVLAAGAQHGLDCLLGAVTRQGEVVLADEVTYQGINALCRVHGLDLRGVAMDRGGMRPDAFDAACAQLRPRAVFLVPTLHNPTTITLSEARRHELAAVARRHNVLIIEDDVYRPLADEALPSFASLEPELTVHIGALSKCLAPGLRLGFVIAPRAIAGQVAAALRINCWSISPLTALIGARMIEDGAAARIIEVQKQELRQRQAILSEILGGYDVQSQPSSTHAWLRLPEPWRGAGFARTCLERGVALLPGDAFAVGREPVQHGVRINVGAARSQDDLRTALTTMADLLSAGHLQLPGFV</sequence>
<dbReference type="InterPro" id="IPR015424">
    <property type="entry name" value="PyrdxlP-dep_Trfase"/>
</dbReference>
<dbReference type="PANTHER" id="PTHR46577:SF1">
    <property type="entry name" value="HTH-TYPE TRANSCRIPTIONAL REGULATORY PROTEIN GABR"/>
    <property type="match status" value="1"/>
</dbReference>
<dbReference type="Pfam" id="PF00392">
    <property type="entry name" value="GntR"/>
    <property type="match status" value="1"/>
</dbReference>
<dbReference type="InterPro" id="IPR036390">
    <property type="entry name" value="WH_DNA-bd_sf"/>
</dbReference>
<keyword evidence="3" id="KW-0805">Transcription regulation</keyword>
<dbReference type="SUPFAM" id="SSF46785">
    <property type="entry name" value="Winged helix' DNA-binding domain"/>
    <property type="match status" value="1"/>
</dbReference>
<dbReference type="Pfam" id="PF00155">
    <property type="entry name" value="Aminotran_1_2"/>
    <property type="match status" value="1"/>
</dbReference>
<accession>A0ABZ0VSS3</accession>
<dbReference type="InterPro" id="IPR051446">
    <property type="entry name" value="HTH_trans_reg/aminotransferase"/>
</dbReference>
<evidence type="ECO:0000313" key="7">
    <source>
        <dbReference type="EMBL" id="WQC00538.1"/>
    </source>
</evidence>
<evidence type="ECO:0000256" key="1">
    <source>
        <dbReference type="ARBA" id="ARBA00005384"/>
    </source>
</evidence>
<dbReference type="InterPro" id="IPR004839">
    <property type="entry name" value="Aminotransferase_I/II_large"/>
</dbReference>
<keyword evidence="7" id="KW-0808">Transferase</keyword>
<evidence type="ECO:0000259" key="6">
    <source>
        <dbReference type="PROSITE" id="PS50949"/>
    </source>
</evidence>
<dbReference type="RefSeq" id="WP_322415328.1">
    <property type="nucleotide sequence ID" value="NZ_CP139858.1"/>
</dbReference>
<dbReference type="InterPro" id="IPR036388">
    <property type="entry name" value="WH-like_DNA-bd_sf"/>
</dbReference>
<dbReference type="SMART" id="SM00345">
    <property type="entry name" value="HTH_GNTR"/>
    <property type="match status" value="1"/>
</dbReference>
<dbReference type="Gene3D" id="1.10.10.10">
    <property type="entry name" value="Winged helix-like DNA-binding domain superfamily/Winged helix DNA-binding domain"/>
    <property type="match status" value="1"/>
</dbReference>
<evidence type="ECO:0000256" key="4">
    <source>
        <dbReference type="ARBA" id="ARBA00023125"/>
    </source>
</evidence>